<dbReference type="GO" id="GO:0031120">
    <property type="term" value="P:snRNA pseudouridine synthesis"/>
    <property type="evidence" value="ECO:0007669"/>
    <property type="project" value="UniProtKB-ARBA"/>
</dbReference>
<comment type="catalytic activity">
    <reaction evidence="9">
        <text>a uridine in tRNA = a pseudouridine in tRNA</text>
        <dbReference type="Rhea" id="RHEA:54572"/>
        <dbReference type="Rhea" id="RHEA-COMP:13339"/>
        <dbReference type="Rhea" id="RHEA-COMP:13934"/>
        <dbReference type="ChEBI" id="CHEBI:65314"/>
        <dbReference type="ChEBI" id="CHEBI:65315"/>
    </reaction>
</comment>
<feature type="binding site" evidence="15">
    <location>
        <position position="226"/>
    </location>
    <ligand>
        <name>substrate</name>
    </ligand>
</feature>
<dbReference type="OrthoDB" id="10256309at2759"/>
<dbReference type="InterPro" id="IPR041708">
    <property type="entry name" value="PUS1/PUS2-like"/>
</dbReference>
<evidence type="ECO:0000256" key="11">
    <source>
        <dbReference type="ARBA" id="ARBA00073968"/>
    </source>
</evidence>
<feature type="compositionally biased region" description="Basic and acidic residues" evidence="16">
    <location>
        <begin position="583"/>
        <end position="603"/>
    </location>
</feature>
<dbReference type="InterPro" id="IPR001406">
    <property type="entry name" value="PsdUridine_synth_TruA"/>
</dbReference>
<keyword evidence="19" id="KW-1185">Reference proteome</keyword>
<evidence type="ECO:0000256" key="5">
    <source>
        <dbReference type="ARBA" id="ARBA00022664"/>
    </source>
</evidence>
<dbReference type="Gene3D" id="3.30.70.660">
    <property type="entry name" value="Pseudouridine synthase I, catalytic domain, C-terminal subdomain"/>
    <property type="match status" value="1"/>
</dbReference>
<dbReference type="GO" id="GO:0006397">
    <property type="term" value="P:mRNA processing"/>
    <property type="evidence" value="ECO:0007669"/>
    <property type="project" value="UniProtKB-KW"/>
</dbReference>
<reference evidence="18 19" key="1">
    <citation type="journal article" date="2018" name="Mol. Biol. Evol.">
        <title>Broad Genomic Sampling Reveals a Smut Pathogenic Ancestry of the Fungal Clade Ustilaginomycotina.</title>
        <authorList>
            <person name="Kijpornyongpan T."/>
            <person name="Mondo S.J."/>
            <person name="Barry K."/>
            <person name="Sandor L."/>
            <person name="Lee J."/>
            <person name="Lipzen A."/>
            <person name="Pangilinan J."/>
            <person name="LaButti K."/>
            <person name="Hainaut M."/>
            <person name="Henrissat B."/>
            <person name="Grigoriev I.V."/>
            <person name="Spatafora J.W."/>
            <person name="Aime M.C."/>
        </authorList>
    </citation>
    <scope>NUCLEOTIDE SEQUENCE [LARGE SCALE GENOMIC DNA]</scope>
    <source>
        <strain evidence="18 19">MCA 4718</strain>
    </source>
</reference>
<feature type="region of interest" description="Disordered" evidence="16">
    <location>
        <begin position="322"/>
        <end position="350"/>
    </location>
</feature>
<dbReference type="EMBL" id="KZ819326">
    <property type="protein sequence ID" value="PWN21190.1"/>
    <property type="molecule type" value="Genomic_DNA"/>
</dbReference>
<evidence type="ECO:0000256" key="6">
    <source>
        <dbReference type="ARBA" id="ARBA00022694"/>
    </source>
</evidence>
<feature type="region of interest" description="Disordered" evidence="16">
    <location>
        <begin position="573"/>
        <end position="631"/>
    </location>
</feature>
<evidence type="ECO:0000256" key="12">
    <source>
        <dbReference type="ARBA" id="ARBA00079072"/>
    </source>
</evidence>
<dbReference type="GeneID" id="37014175"/>
<evidence type="ECO:0000256" key="13">
    <source>
        <dbReference type="ARBA" id="ARBA00080858"/>
    </source>
</evidence>
<dbReference type="InterPro" id="IPR020095">
    <property type="entry name" value="PsdUridine_synth_TruA_C"/>
</dbReference>
<keyword evidence="6" id="KW-0819">tRNA processing</keyword>
<keyword evidence="7" id="KW-0413">Isomerase</keyword>
<dbReference type="PANTHER" id="PTHR11142:SF4">
    <property type="entry name" value="PSEUDOURIDYLATE SYNTHASE 1 HOMOLOG"/>
    <property type="match status" value="1"/>
</dbReference>
<dbReference type="PANTHER" id="PTHR11142">
    <property type="entry name" value="PSEUDOURIDYLATE SYNTHASE"/>
    <property type="match status" value="1"/>
</dbReference>
<evidence type="ECO:0000256" key="4">
    <source>
        <dbReference type="ARBA" id="ARBA00009375"/>
    </source>
</evidence>
<dbReference type="InterPro" id="IPR020094">
    <property type="entry name" value="TruA/RsuA/RluB/E/F_N"/>
</dbReference>
<gene>
    <name evidence="18" type="ORF">BCV69DRAFT_282686</name>
</gene>
<evidence type="ECO:0000259" key="17">
    <source>
        <dbReference type="Pfam" id="PF01416"/>
    </source>
</evidence>
<evidence type="ECO:0000256" key="16">
    <source>
        <dbReference type="SAM" id="MobiDB-lite"/>
    </source>
</evidence>
<feature type="active site" description="Nucleophile" evidence="14">
    <location>
        <position position="162"/>
    </location>
</feature>
<evidence type="ECO:0000256" key="3">
    <source>
        <dbReference type="ARBA" id="ARBA00004123"/>
    </source>
</evidence>
<comment type="similarity">
    <text evidence="4">Belongs to the tRNA pseudouridine synthase TruA family.</text>
</comment>
<keyword evidence="5" id="KW-0507">mRNA processing</keyword>
<dbReference type="FunFam" id="3.30.70.580:FF:000002">
    <property type="entry name" value="tRNA pseudouridine synthase"/>
    <property type="match status" value="1"/>
</dbReference>
<feature type="compositionally biased region" description="Basic and acidic residues" evidence="16">
    <location>
        <begin position="72"/>
        <end position="81"/>
    </location>
</feature>
<feature type="domain" description="Pseudouridine synthase I TruA alpha/beta" evidence="17">
    <location>
        <begin position="374"/>
        <end position="472"/>
    </location>
</feature>
<evidence type="ECO:0000256" key="14">
    <source>
        <dbReference type="PIRSR" id="PIRSR641708-1"/>
    </source>
</evidence>
<comment type="catalytic activity">
    <reaction evidence="1">
        <text>a uridine in mRNA = a pseudouridine in mRNA</text>
        <dbReference type="Rhea" id="RHEA:56644"/>
        <dbReference type="Rhea" id="RHEA-COMP:14658"/>
        <dbReference type="Rhea" id="RHEA-COMP:14659"/>
        <dbReference type="ChEBI" id="CHEBI:65314"/>
        <dbReference type="ChEBI" id="CHEBI:65315"/>
    </reaction>
</comment>
<keyword evidence="8" id="KW-0539">Nucleus</keyword>
<dbReference type="RefSeq" id="XP_025348350.1">
    <property type="nucleotide sequence ID" value="XM_025492441.1"/>
</dbReference>
<dbReference type="Pfam" id="PF01416">
    <property type="entry name" value="PseudoU_synth_1"/>
    <property type="match status" value="1"/>
</dbReference>
<evidence type="ECO:0000256" key="9">
    <source>
        <dbReference type="ARBA" id="ARBA00036943"/>
    </source>
</evidence>
<dbReference type="CDD" id="cd02568">
    <property type="entry name" value="PseudoU_synth_PUS1_PUS2"/>
    <property type="match status" value="1"/>
</dbReference>
<evidence type="ECO:0000256" key="8">
    <source>
        <dbReference type="ARBA" id="ARBA00023242"/>
    </source>
</evidence>
<organism evidence="18 19">
    <name type="scientific">Pseudomicrostroma glucosiphilum</name>
    <dbReference type="NCBI Taxonomy" id="1684307"/>
    <lineage>
        <taxon>Eukaryota</taxon>
        <taxon>Fungi</taxon>
        <taxon>Dikarya</taxon>
        <taxon>Basidiomycota</taxon>
        <taxon>Ustilaginomycotina</taxon>
        <taxon>Exobasidiomycetes</taxon>
        <taxon>Microstromatales</taxon>
        <taxon>Microstromatales incertae sedis</taxon>
        <taxon>Pseudomicrostroma</taxon>
    </lineage>
</organism>
<protein>
    <recommendedName>
        <fullName evidence="11">tRNA pseudouridine synthase 1</fullName>
    </recommendedName>
    <alternativeName>
        <fullName evidence="12">tRNA pseudouridylate synthase 1</fullName>
    </alternativeName>
    <alternativeName>
        <fullName evidence="13">tRNA-uridine isomerase 1</fullName>
    </alternativeName>
</protein>
<comment type="catalytic activity">
    <reaction evidence="2">
        <text>uridine in snRNA = pseudouridine in snRNA</text>
        <dbReference type="Rhea" id="RHEA:51124"/>
        <dbReference type="Rhea" id="RHEA-COMP:12891"/>
        <dbReference type="Rhea" id="RHEA-COMP:12892"/>
        <dbReference type="ChEBI" id="CHEBI:65314"/>
        <dbReference type="ChEBI" id="CHEBI:65315"/>
    </reaction>
</comment>
<feature type="region of interest" description="Disordered" evidence="16">
    <location>
        <begin position="1"/>
        <end position="97"/>
    </location>
</feature>
<dbReference type="GO" id="GO:1990481">
    <property type="term" value="P:mRNA pseudouridine synthesis"/>
    <property type="evidence" value="ECO:0007669"/>
    <property type="project" value="TreeGrafter"/>
</dbReference>
<dbReference type="STRING" id="1684307.A0A316U7H6"/>
<dbReference type="SUPFAM" id="SSF55120">
    <property type="entry name" value="Pseudouridine synthase"/>
    <property type="match status" value="1"/>
</dbReference>
<dbReference type="InterPro" id="IPR020103">
    <property type="entry name" value="PsdUridine_synth_cat_dom_sf"/>
</dbReference>
<evidence type="ECO:0000256" key="7">
    <source>
        <dbReference type="ARBA" id="ARBA00023235"/>
    </source>
</evidence>
<dbReference type="GO" id="GO:0009982">
    <property type="term" value="F:pseudouridine synthase activity"/>
    <property type="evidence" value="ECO:0007669"/>
    <property type="project" value="InterPro"/>
</dbReference>
<dbReference type="AlphaFoldDB" id="A0A316U7H6"/>
<accession>A0A316U7H6</accession>
<dbReference type="GO" id="GO:0003723">
    <property type="term" value="F:RNA binding"/>
    <property type="evidence" value="ECO:0007669"/>
    <property type="project" value="InterPro"/>
</dbReference>
<evidence type="ECO:0000256" key="1">
    <source>
        <dbReference type="ARBA" id="ARBA00001166"/>
    </source>
</evidence>
<evidence type="ECO:0000256" key="15">
    <source>
        <dbReference type="PIRSR" id="PIRSR641708-2"/>
    </source>
</evidence>
<dbReference type="Gene3D" id="3.30.70.580">
    <property type="entry name" value="Pseudouridine synthase I, catalytic domain, N-terminal subdomain"/>
    <property type="match status" value="1"/>
</dbReference>
<evidence type="ECO:0000313" key="18">
    <source>
        <dbReference type="EMBL" id="PWN21190.1"/>
    </source>
</evidence>
<evidence type="ECO:0000256" key="2">
    <source>
        <dbReference type="ARBA" id="ARBA00001832"/>
    </source>
</evidence>
<comment type="function">
    <text evidence="10">Formation of pseudouridine at positions 27 and 28 in the anticodon stem and loop of transfer RNAs; at positions 34 and 36 of intron-containing precursor tRNA(Ile) and at position 35 in the intron-containing tRNA(Tyr). Catalyzes pseudouridylation at position 44 in U2 snRNA. Also catalyzes pseudouridylation of mRNAs.</text>
</comment>
<evidence type="ECO:0000256" key="10">
    <source>
        <dbReference type="ARBA" id="ARBA00053072"/>
    </source>
</evidence>
<evidence type="ECO:0000313" key="19">
    <source>
        <dbReference type="Proteomes" id="UP000245942"/>
    </source>
</evidence>
<dbReference type="Proteomes" id="UP000245942">
    <property type="component" value="Unassembled WGS sequence"/>
</dbReference>
<dbReference type="InterPro" id="IPR020097">
    <property type="entry name" value="PsdUridine_synth_TruA_a/b_dom"/>
</dbReference>
<dbReference type="GO" id="GO:0031119">
    <property type="term" value="P:tRNA pseudouridine synthesis"/>
    <property type="evidence" value="ECO:0007669"/>
    <property type="project" value="InterPro"/>
</dbReference>
<dbReference type="FunFam" id="3.30.70.660:FF:000002">
    <property type="entry name" value="tRNA pseudouridine synthase"/>
    <property type="match status" value="1"/>
</dbReference>
<proteinExistence type="inferred from homology"/>
<name>A0A316U7H6_9BASI</name>
<comment type="subcellular location">
    <subcellularLocation>
        <location evidence="3">Nucleus</location>
    </subcellularLocation>
</comment>
<sequence>MAEQQPKVSPPPQAQPTPVGEEVAAASSSSAVPAGTKRAASPTGTDATAEPNVATASSSSSSAPKRPRRIDKRGDQDREASPPRATGADGENDDDAEKRLPKRRAAILFGYCGVGYSGLQVNPGVKTVEGDIFDVLCQAGCVSKENAVNPNKVGLQRAARTDRGVHAAGNLINLKLILNPPAVPSGDTKELIDHLNGMLPPLIRIWNIVRVQSAFNARASCDSRYYQYLLPTYAFLPPRPGCAMWKMFKGWEDKEEEAGGEEGKRRLKQALYHPFWVDALKEYEDAVAAAVTAVSEPAKEADASTETEAKVEPAVKSVEENGADSATNGAEAAAPAAEQPSQFKRDTVRKRQWRMESDEYGRETLSRVRSLWNYFLGTKNFHNYTVGKPFKDPSAKRTMKELEISDPFIVNNTEYVSLTLHGQSFMLHQIRKMVGLLVLVARSPAPETLMKETFSAKKIHVPKAPALGLLLNSPVFGGYNIKVRQHNASLGPRFAAGKLTAEEREEQKREEITYAPLKGEMEEFRMRHIYQTQYETEEREDEFAKWLNYIDAIVGNDFLYLNGKGVIPPESVVGSGASKSGQPKKEQEKSEIVGAEQGKEKKIAGAGGEAEYHESDDEDDVVAGKGADLEG</sequence>
<dbReference type="GO" id="GO:0005634">
    <property type="term" value="C:nucleus"/>
    <property type="evidence" value="ECO:0007669"/>
    <property type="project" value="UniProtKB-SubCell"/>
</dbReference>